<evidence type="ECO:0000313" key="3">
    <source>
        <dbReference type="Proteomes" id="UP000281406"/>
    </source>
</evidence>
<feature type="region of interest" description="Disordered" evidence="1">
    <location>
        <begin position="128"/>
        <end position="173"/>
    </location>
</feature>
<comment type="caution">
    <text evidence="2">The sequence shown here is derived from an EMBL/GenBank/DDBJ whole genome shotgun (WGS) entry which is preliminary data.</text>
</comment>
<keyword evidence="3" id="KW-1185">Reference proteome</keyword>
<gene>
    <name evidence="2" type="ORF">DPX16_20196</name>
</gene>
<accession>A0A3N0XEB8</accession>
<dbReference type="Proteomes" id="UP000281406">
    <property type="component" value="Unassembled WGS sequence"/>
</dbReference>
<reference evidence="2 3" key="1">
    <citation type="submission" date="2018-10" db="EMBL/GenBank/DDBJ databases">
        <title>Genome assembly for a Yunnan-Guizhou Plateau 3E fish, Anabarilius grahami (Regan), and its evolutionary and genetic applications.</title>
        <authorList>
            <person name="Jiang W."/>
        </authorList>
    </citation>
    <scope>NUCLEOTIDE SEQUENCE [LARGE SCALE GENOMIC DNA]</scope>
    <source>
        <strain evidence="2">AG-KIZ</strain>
        <tissue evidence="2">Muscle</tissue>
    </source>
</reference>
<protein>
    <submittedName>
        <fullName evidence="2">Uncharacterized protein</fullName>
    </submittedName>
</protein>
<sequence>MGGAPGYIGQHFAIGFQIFLLQRWRRFSSLDFETERLRLLSPAWNNFLLLKRQRSGPAETHRPPAASAPSQTARPRATRFAASGLLSASPAAIRRAIKELFPAVFTTLKRAFFTAVLTATAAFPGPRALPFSSSQAGVKGVQRSETSELTLAQPPRASLSPPRKPSPVLFSHPDLRPSAEASDLVSFGGSKDEPLNDSMSLVASKTKEGPSEDPAPLPSLEPIDARAGIDAELFCVLSKAVGKLDLEWVPYEEPTRSRLDEWFLP</sequence>
<evidence type="ECO:0000256" key="1">
    <source>
        <dbReference type="SAM" id="MobiDB-lite"/>
    </source>
</evidence>
<feature type="region of interest" description="Disordered" evidence="1">
    <location>
        <begin position="55"/>
        <end position="75"/>
    </location>
</feature>
<name>A0A3N0XEB8_ANAGA</name>
<evidence type="ECO:0000313" key="2">
    <source>
        <dbReference type="EMBL" id="ROI15658.1"/>
    </source>
</evidence>
<dbReference type="EMBL" id="RJVU01079141">
    <property type="protein sequence ID" value="ROI15658.1"/>
    <property type="molecule type" value="Genomic_DNA"/>
</dbReference>
<dbReference type="AlphaFoldDB" id="A0A3N0XEB8"/>
<feature type="region of interest" description="Disordered" evidence="1">
    <location>
        <begin position="203"/>
        <end position="222"/>
    </location>
</feature>
<proteinExistence type="predicted"/>
<organism evidence="2 3">
    <name type="scientific">Anabarilius grahami</name>
    <name type="common">Kanglang fish</name>
    <name type="synonym">Barilius grahami</name>
    <dbReference type="NCBI Taxonomy" id="495550"/>
    <lineage>
        <taxon>Eukaryota</taxon>
        <taxon>Metazoa</taxon>
        <taxon>Chordata</taxon>
        <taxon>Craniata</taxon>
        <taxon>Vertebrata</taxon>
        <taxon>Euteleostomi</taxon>
        <taxon>Actinopterygii</taxon>
        <taxon>Neopterygii</taxon>
        <taxon>Teleostei</taxon>
        <taxon>Ostariophysi</taxon>
        <taxon>Cypriniformes</taxon>
        <taxon>Xenocyprididae</taxon>
        <taxon>Xenocypridinae</taxon>
        <taxon>Xenocypridinae incertae sedis</taxon>
        <taxon>Anabarilius</taxon>
    </lineage>
</organism>